<sequence length="53" mass="6046">MLLLMGVLAWRSSEKTGNPCRRKNRFTVNSNKDAPHRHSRAGGNPESWNCCNF</sequence>
<evidence type="ECO:0000313" key="2">
    <source>
        <dbReference type="EMBL" id="EFC89259.1"/>
    </source>
</evidence>
<dbReference type="Proteomes" id="UP000003344">
    <property type="component" value="Unassembled WGS sequence"/>
</dbReference>
<gene>
    <name evidence="2" type="ORF">NEIMUCOT_04162</name>
</gene>
<dbReference type="EMBL" id="ACDX02000003">
    <property type="protein sequence ID" value="EFC89259.1"/>
    <property type="molecule type" value="Genomic_DNA"/>
</dbReference>
<accession>D2ZU74</accession>
<name>D2ZU74_NEIM2</name>
<evidence type="ECO:0000313" key="3">
    <source>
        <dbReference type="Proteomes" id="UP000003344"/>
    </source>
</evidence>
<reference evidence="2 3" key="1">
    <citation type="submission" date="2009-10" db="EMBL/GenBank/DDBJ databases">
        <authorList>
            <person name="Weinstock G."/>
            <person name="Sodergren E."/>
            <person name="Clifton S."/>
            <person name="Fulton L."/>
            <person name="Fulton B."/>
            <person name="Courtney L."/>
            <person name="Fronick C."/>
            <person name="Harrison M."/>
            <person name="Strong C."/>
            <person name="Farmer C."/>
            <person name="Delahaunty K."/>
            <person name="Markovic C."/>
            <person name="Hall O."/>
            <person name="Minx P."/>
            <person name="Tomlinson C."/>
            <person name="Mitreva M."/>
            <person name="Nelson J."/>
            <person name="Hou S."/>
            <person name="Wollam A."/>
            <person name="Pepin K.H."/>
            <person name="Johnson M."/>
            <person name="Bhonagiri V."/>
            <person name="Nash W.E."/>
            <person name="Warren W."/>
            <person name="Chinwalla A."/>
            <person name="Mardis E.R."/>
            <person name="Wilson R.K."/>
        </authorList>
    </citation>
    <scope>NUCLEOTIDE SEQUENCE [LARGE SCALE GENOMIC DNA]</scope>
    <source>
        <strain evidence="3">ATCC 25996 / DSM 4631 / NCTC 10774 / M26</strain>
    </source>
</reference>
<organism evidence="2 3">
    <name type="scientific">Neisseria mucosa (strain ATCC 25996 / DSM 4631 / NCTC 10774 / M26)</name>
    <dbReference type="NCBI Taxonomy" id="546266"/>
    <lineage>
        <taxon>Bacteria</taxon>
        <taxon>Pseudomonadati</taxon>
        <taxon>Pseudomonadota</taxon>
        <taxon>Betaproteobacteria</taxon>
        <taxon>Neisseriales</taxon>
        <taxon>Neisseriaceae</taxon>
        <taxon>Neisseria</taxon>
    </lineage>
</organism>
<comment type="caution">
    <text evidence="2">The sequence shown here is derived from an EMBL/GenBank/DDBJ whole genome shotgun (WGS) entry which is preliminary data.</text>
</comment>
<feature type="region of interest" description="Disordered" evidence="1">
    <location>
        <begin position="14"/>
        <end position="53"/>
    </location>
</feature>
<dbReference type="AlphaFoldDB" id="D2ZU74"/>
<evidence type="ECO:0000256" key="1">
    <source>
        <dbReference type="SAM" id="MobiDB-lite"/>
    </source>
</evidence>
<dbReference type="STRING" id="546266.NEIMUCOT_04162"/>
<proteinExistence type="predicted"/>
<protein>
    <submittedName>
        <fullName evidence="2">Uncharacterized protein</fullName>
    </submittedName>
</protein>